<evidence type="ECO:0000313" key="2">
    <source>
        <dbReference type="Proteomes" id="UP001150238"/>
    </source>
</evidence>
<reference evidence="1" key="2">
    <citation type="journal article" date="2023" name="Proc. Natl. Acad. Sci. U.S.A.">
        <title>A global phylogenomic analysis of the shiitake genus Lentinula.</title>
        <authorList>
            <person name="Sierra-Patev S."/>
            <person name="Min B."/>
            <person name="Naranjo-Ortiz M."/>
            <person name="Looney B."/>
            <person name="Konkel Z."/>
            <person name="Slot J.C."/>
            <person name="Sakamoto Y."/>
            <person name="Steenwyk J.L."/>
            <person name="Rokas A."/>
            <person name="Carro J."/>
            <person name="Camarero S."/>
            <person name="Ferreira P."/>
            <person name="Molpeceres G."/>
            <person name="Ruiz-Duenas F.J."/>
            <person name="Serrano A."/>
            <person name="Henrissat B."/>
            <person name="Drula E."/>
            <person name="Hughes K.W."/>
            <person name="Mata J.L."/>
            <person name="Ishikawa N.K."/>
            <person name="Vargas-Isla R."/>
            <person name="Ushijima S."/>
            <person name="Smith C.A."/>
            <person name="Donoghue J."/>
            <person name="Ahrendt S."/>
            <person name="Andreopoulos W."/>
            <person name="He G."/>
            <person name="LaButti K."/>
            <person name="Lipzen A."/>
            <person name="Ng V."/>
            <person name="Riley R."/>
            <person name="Sandor L."/>
            <person name="Barry K."/>
            <person name="Martinez A.T."/>
            <person name="Xiao Y."/>
            <person name="Gibbons J.G."/>
            <person name="Terashima K."/>
            <person name="Grigoriev I.V."/>
            <person name="Hibbett D."/>
        </authorList>
    </citation>
    <scope>NUCLEOTIDE SEQUENCE</scope>
    <source>
        <strain evidence="1">Sp2 HRB7682 ss15</strain>
    </source>
</reference>
<comment type="caution">
    <text evidence="1">The sequence shown here is derived from an EMBL/GenBank/DDBJ whole genome shotgun (WGS) entry which is preliminary data.</text>
</comment>
<dbReference type="Proteomes" id="UP001150238">
    <property type="component" value="Unassembled WGS sequence"/>
</dbReference>
<organism evidence="1 2">
    <name type="scientific">Lentinula lateritia</name>
    <dbReference type="NCBI Taxonomy" id="40482"/>
    <lineage>
        <taxon>Eukaryota</taxon>
        <taxon>Fungi</taxon>
        <taxon>Dikarya</taxon>
        <taxon>Basidiomycota</taxon>
        <taxon>Agaricomycotina</taxon>
        <taxon>Agaricomycetes</taxon>
        <taxon>Agaricomycetidae</taxon>
        <taxon>Agaricales</taxon>
        <taxon>Marasmiineae</taxon>
        <taxon>Omphalotaceae</taxon>
        <taxon>Lentinula</taxon>
    </lineage>
</organism>
<protein>
    <submittedName>
        <fullName evidence="1">Uncharacterized protein</fullName>
    </submittedName>
</protein>
<name>A0A9W8ZPK1_9AGAR</name>
<dbReference type="EMBL" id="JANVFS010000069">
    <property type="protein sequence ID" value="KAJ4463574.1"/>
    <property type="molecule type" value="Genomic_DNA"/>
</dbReference>
<gene>
    <name evidence="1" type="ORF">C8J55DRAFT_567451</name>
</gene>
<sequence>MDLSEFTWLARRATVLTTEIRQRRGNIHYAGQFVKNSAVHFTPSTPQGVNTIPLPNVGENNNQEAWQRQASPYQYSPQPTSGSRPPLTTVWMSTSATVLPPAPEGVNIIPLRSVGGNESAETRRGRGRVSAYPSSSMCYPMTVNQAAQEQSFPMTTFPVNNGPTQEEGEEDHRCCGFC</sequence>
<accession>A0A9W8ZPK1</accession>
<evidence type="ECO:0000313" key="1">
    <source>
        <dbReference type="EMBL" id="KAJ4463574.1"/>
    </source>
</evidence>
<reference evidence="1" key="1">
    <citation type="submission" date="2022-08" db="EMBL/GenBank/DDBJ databases">
        <authorList>
            <consortium name="DOE Joint Genome Institute"/>
            <person name="Min B."/>
            <person name="Riley R."/>
            <person name="Sierra-Patev S."/>
            <person name="Naranjo-Ortiz M."/>
            <person name="Looney B."/>
            <person name="Konkel Z."/>
            <person name="Slot J.C."/>
            <person name="Sakamoto Y."/>
            <person name="Steenwyk J.L."/>
            <person name="Rokas A."/>
            <person name="Carro J."/>
            <person name="Camarero S."/>
            <person name="Ferreira P."/>
            <person name="Molpeceres G."/>
            <person name="Ruiz-Duenas F.J."/>
            <person name="Serrano A."/>
            <person name="Henrissat B."/>
            <person name="Drula E."/>
            <person name="Hughes K.W."/>
            <person name="Mata J.L."/>
            <person name="Ishikawa N.K."/>
            <person name="Vargas-Isla R."/>
            <person name="Ushijima S."/>
            <person name="Smith C.A."/>
            <person name="Ahrendt S."/>
            <person name="Andreopoulos W."/>
            <person name="He G."/>
            <person name="Labutti K."/>
            <person name="Lipzen A."/>
            <person name="Ng V."/>
            <person name="Sandor L."/>
            <person name="Barry K."/>
            <person name="Martinez A.T."/>
            <person name="Xiao Y."/>
            <person name="Gibbons J.G."/>
            <person name="Terashima K."/>
            <person name="Hibbett D.S."/>
            <person name="Grigoriev I.V."/>
        </authorList>
    </citation>
    <scope>NUCLEOTIDE SEQUENCE</scope>
    <source>
        <strain evidence="1">Sp2 HRB7682 ss15</strain>
    </source>
</reference>
<dbReference type="AlphaFoldDB" id="A0A9W8ZPK1"/>
<proteinExistence type="predicted"/>